<dbReference type="Proteomes" id="UP001062846">
    <property type="component" value="Chromosome 2"/>
</dbReference>
<proteinExistence type="predicted"/>
<protein>
    <submittedName>
        <fullName evidence="1">Uncharacterized protein</fullName>
    </submittedName>
</protein>
<name>A0ACC0PVZ0_RHOML</name>
<evidence type="ECO:0000313" key="1">
    <source>
        <dbReference type="EMBL" id="KAI8569870.1"/>
    </source>
</evidence>
<dbReference type="EMBL" id="CM046389">
    <property type="protein sequence ID" value="KAI8569870.1"/>
    <property type="molecule type" value="Genomic_DNA"/>
</dbReference>
<comment type="caution">
    <text evidence="1">The sequence shown here is derived from an EMBL/GenBank/DDBJ whole genome shotgun (WGS) entry which is preliminary data.</text>
</comment>
<reference evidence="1" key="1">
    <citation type="submission" date="2022-02" db="EMBL/GenBank/DDBJ databases">
        <title>Plant Genome Project.</title>
        <authorList>
            <person name="Zhang R.-G."/>
        </authorList>
    </citation>
    <scope>NUCLEOTIDE SEQUENCE</scope>
    <source>
        <strain evidence="1">AT1</strain>
    </source>
</reference>
<accession>A0ACC0PVZ0</accession>
<keyword evidence="2" id="KW-1185">Reference proteome</keyword>
<gene>
    <name evidence="1" type="ORF">RHMOL_Rhmol02G0310900</name>
</gene>
<organism evidence="1 2">
    <name type="scientific">Rhododendron molle</name>
    <name type="common">Chinese azalea</name>
    <name type="synonym">Azalea mollis</name>
    <dbReference type="NCBI Taxonomy" id="49168"/>
    <lineage>
        <taxon>Eukaryota</taxon>
        <taxon>Viridiplantae</taxon>
        <taxon>Streptophyta</taxon>
        <taxon>Embryophyta</taxon>
        <taxon>Tracheophyta</taxon>
        <taxon>Spermatophyta</taxon>
        <taxon>Magnoliopsida</taxon>
        <taxon>eudicotyledons</taxon>
        <taxon>Gunneridae</taxon>
        <taxon>Pentapetalae</taxon>
        <taxon>asterids</taxon>
        <taxon>Ericales</taxon>
        <taxon>Ericaceae</taxon>
        <taxon>Ericoideae</taxon>
        <taxon>Rhodoreae</taxon>
        <taxon>Rhododendron</taxon>
    </lineage>
</organism>
<sequence>MPSLRVLCRGVNDFFSIITGIIPDRGFQKKPCRRPLITVPEVTVILFISRVTVGDFGLARWQPDGETGVETRVIGTLGYLAPEYAQSGQITEKADVIHLGWSWWCSNFTKHSKRSKDQSKNLSRSASFREESGNEEEELRWAQVLLLRRHESGSGTVDPASSPRCSQDGLLLLDDLDGAPEDSLSAVAVRSDVVRLAVEQQVATTVINAPPLHLHR</sequence>
<evidence type="ECO:0000313" key="2">
    <source>
        <dbReference type="Proteomes" id="UP001062846"/>
    </source>
</evidence>